<proteinExistence type="predicted"/>
<dbReference type="Proteomes" id="UP000186141">
    <property type="component" value="Unassembled WGS sequence"/>
</dbReference>
<name>A0A1N7KZN2_9RHOB</name>
<evidence type="ECO:0000256" key="1">
    <source>
        <dbReference type="ARBA" id="ARBA00022617"/>
    </source>
</evidence>
<keyword evidence="1 4" id="KW-0349">Heme</keyword>
<evidence type="ECO:0000256" key="2">
    <source>
        <dbReference type="ARBA" id="ARBA00022723"/>
    </source>
</evidence>
<evidence type="ECO:0000313" key="7">
    <source>
        <dbReference type="EMBL" id="SIS66997.1"/>
    </source>
</evidence>
<gene>
    <name evidence="7" type="ORF">SAMN05421774_101791</name>
</gene>
<accession>A0A1N7KZN2</accession>
<evidence type="ECO:0000256" key="4">
    <source>
        <dbReference type="PROSITE-ProRule" id="PRU00433"/>
    </source>
</evidence>
<dbReference type="EMBL" id="FTOT01000001">
    <property type="protein sequence ID" value="SIS66997.1"/>
    <property type="molecule type" value="Genomic_DNA"/>
</dbReference>
<dbReference type="STRING" id="1086013.SAMN05421774_101791"/>
<reference evidence="7 8" key="1">
    <citation type="submission" date="2017-01" db="EMBL/GenBank/DDBJ databases">
        <authorList>
            <person name="Mah S.A."/>
            <person name="Swanson W.J."/>
            <person name="Moy G.W."/>
            <person name="Vacquier V.D."/>
        </authorList>
    </citation>
    <scope>NUCLEOTIDE SEQUENCE [LARGE SCALE GENOMIC DNA]</scope>
    <source>
        <strain evidence="7 8">DSM 26375</strain>
    </source>
</reference>
<feature type="domain" description="Cytochrome c" evidence="6">
    <location>
        <begin position="32"/>
        <end position="140"/>
    </location>
</feature>
<dbReference type="OrthoDB" id="5514238at2"/>
<dbReference type="GO" id="GO:0009055">
    <property type="term" value="F:electron transfer activity"/>
    <property type="evidence" value="ECO:0007669"/>
    <property type="project" value="InterPro"/>
</dbReference>
<keyword evidence="2 4" id="KW-0479">Metal-binding</keyword>
<dbReference type="PROSITE" id="PS51007">
    <property type="entry name" value="CYTC"/>
    <property type="match status" value="1"/>
</dbReference>
<dbReference type="InterPro" id="IPR036909">
    <property type="entry name" value="Cyt_c-like_dom_sf"/>
</dbReference>
<sequence length="145" mass="14569">MAQATHKTAIAAGLTLAAVTLAACLPGLPQRDPEANGARLYADYCAACHGSGGKGDGPAAEGLRPAPADLTQLTAQAGGSFPKVKVMAKVYGYHQGKGGGGGAMPEFGPLLEGPVVLVETAPGVMTPTPEKLVALAEHVERLGRN</sequence>
<feature type="chain" id="PRO_5012884971" evidence="5">
    <location>
        <begin position="23"/>
        <end position="145"/>
    </location>
</feature>
<keyword evidence="8" id="KW-1185">Reference proteome</keyword>
<feature type="signal peptide" evidence="5">
    <location>
        <begin position="1"/>
        <end position="22"/>
    </location>
</feature>
<dbReference type="AlphaFoldDB" id="A0A1N7KZN2"/>
<evidence type="ECO:0000313" key="8">
    <source>
        <dbReference type="Proteomes" id="UP000186141"/>
    </source>
</evidence>
<evidence type="ECO:0000256" key="3">
    <source>
        <dbReference type="ARBA" id="ARBA00023004"/>
    </source>
</evidence>
<dbReference type="Gene3D" id="1.10.760.10">
    <property type="entry name" value="Cytochrome c-like domain"/>
    <property type="match status" value="1"/>
</dbReference>
<dbReference type="RefSeq" id="WP_076528858.1">
    <property type="nucleotide sequence ID" value="NZ_BMEH01000001.1"/>
</dbReference>
<evidence type="ECO:0000259" key="6">
    <source>
        <dbReference type="PROSITE" id="PS51007"/>
    </source>
</evidence>
<dbReference type="PROSITE" id="PS51257">
    <property type="entry name" value="PROKAR_LIPOPROTEIN"/>
    <property type="match status" value="1"/>
</dbReference>
<dbReference type="InterPro" id="IPR009056">
    <property type="entry name" value="Cyt_c-like_dom"/>
</dbReference>
<dbReference type="GO" id="GO:0020037">
    <property type="term" value="F:heme binding"/>
    <property type="evidence" value="ECO:0007669"/>
    <property type="project" value="InterPro"/>
</dbReference>
<dbReference type="SUPFAM" id="SSF46626">
    <property type="entry name" value="Cytochrome c"/>
    <property type="match status" value="1"/>
</dbReference>
<evidence type="ECO:0000256" key="5">
    <source>
        <dbReference type="SAM" id="SignalP"/>
    </source>
</evidence>
<dbReference type="GO" id="GO:0046872">
    <property type="term" value="F:metal ion binding"/>
    <property type="evidence" value="ECO:0007669"/>
    <property type="project" value="UniProtKB-KW"/>
</dbReference>
<protein>
    <submittedName>
        <fullName evidence="7">Cytochrome c</fullName>
    </submittedName>
</protein>
<keyword evidence="3 4" id="KW-0408">Iron</keyword>
<organism evidence="7 8">
    <name type="scientific">Gemmobacter megaterium</name>
    <dbReference type="NCBI Taxonomy" id="1086013"/>
    <lineage>
        <taxon>Bacteria</taxon>
        <taxon>Pseudomonadati</taxon>
        <taxon>Pseudomonadota</taxon>
        <taxon>Alphaproteobacteria</taxon>
        <taxon>Rhodobacterales</taxon>
        <taxon>Paracoccaceae</taxon>
        <taxon>Gemmobacter</taxon>
    </lineage>
</organism>
<keyword evidence="5" id="KW-0732">Signal</keyword>
<dbReference type="Pfam" id="PF00034">
    <property type="entry name" value="Cytochrom_C"/>
    <property type="match status" value="1"/>
</dbReference>